<name>R0HHP2_9BRAS</name>
<dbReference type="InterPro" id="IPR006566">
    <property type="entry name" value="FBD"/>
</dbReference>
<dbReference type="InterPro" id="IPR036047">
    <property type="entry name" value="F-box-like_dom_sf"/>
</dbReference>
<feature type="domain" description="FBD" evidence="1">
    <location>
        <begin position="356"/>
        <end position="424"/>
    </location>
</feature>
<dbReference type="Proteomes" id="UP000029121">
    <property type="component" value="Unassembled WGS sequence"/>
</dbReference>
<proteinExistence type="predicted"/>
<dbReference type="InterPro" id="IPR050232">
    <property type="entry name" value="FBL13/AtMIF1-like"/>
</dbReference>
<dbReference type="InterPro" id="IPR053781">
    <property type="entry name" value="F-box_AtFBL13-like"/>
</dbReference>
<dbReference type="Pfam" id="PF08387">
    <property type="entry name" value="FBD"/>
    <property type="match status" value="1"/>
</dbReference>
<keyword evidence="3" id="KW-1185">Reference proteome</keyword>
<evidence type="ECO:0000313" key="2">
    <source>
        <dbReference type="EMBL" id="EOA29199.1"/>
    </source>
</evidence>
<dbReference type="SMART" id="SM00579">
    <property type="entry name" value="FBD"/>
    <property type="match status" value="1"/>
</dbReference>
<dbReference type="AlphaFoldDB" id="R0HHP2"/>
<dbReference type="InterPro" id="IPR001810">
    <property type="entry name" value="F-box_dom"/>
</dbReference>
<sequence length="424" mass="48316">MDLLSNDPETQGYQGICALPDDLLWLILLRVPAKDGAATAILSKRWRYMWQMLYKLAFKDDQGSESFGWFIDKSLQLHRAPKLVSLVVELGPPCPVDVDVRKWVDKAVNHGVKKLDFKLLWTGEPTSFPKSLYTCDSLITLTLSDQILVDVSFPASLPSLLYLNLFNVVYKDEESLARLLSSSPLLLQLQVKRRDEDDNLTNFTVKVPSLKKFIYESKRLKKEEEEDHTGSLVVDSPALTVLNIADFRRDYCSVIENLFCLDTAFIEIVLYPDENFLRCLSSARRLFLKLSESMVACCNSVKFSRLTDLIVISRAPVYWLQPLMFLLQNSPKLKNLAICNTGCPPSSWNRPSTVPQCISSHLEIVRVINYEGREDAKQLMTYILANSNCLKTVEISFRATCNLEECQKELEAMPRISASSRFLF</sequence>
<dbReference type="CDD" id="cd22160">
    <property type="entry name" value="F-box_AtFBL13-like"/>
    <property type="match status" value="1"/>
</dbReference>
<dbReference type="KEGG" id="crb:17888891"/>
<dbReference type="OrthoDB" id="1107553at2759"/>
<dbReference type="Pfam" id="PF24758">
    <property type="entry name" value="LRR_At5g56370"/>
    <property type="match status" value="1"/>
</dbReference>
<dbReference type="Pfam" id="PF00646">
    <property type="entry name" value="F-box"/>
    <property type="match status" value="1"/>
</dbReference>
<dbReference type="SUPFAM" id="SSF81383">
    <property type="entry name" value="F-box domain"/>
    <property type="match status" value="1"/>
</dbReference>
<accession>R0HHP2</accession>
<protein>
    <recommendedName>
        <fullName evidence="1">FBD domain-containing protein</fullName>
    </recommendedName>
</protein>
<evidence type="ECO:0000313" key="3">
    <source>
        <dbReference type="Proteomes" id="UP000029121"/>
    </source>
</evidence>
<dbReference type="PANTHER" id="PTHR31900">
    <property type="entry name" value="F-BOX/RNI SUPERFAMILY PROTEIN-RELATED"/>
    <property type="match status" value="1"/>
</dbReference>
<organism evidence="2 3">
    <name type="scientific">Capsella rubella</name>
    <dbReference type="NCBI Taxonomy" id="81985"/>
    <lineage>
        <taxon>Eukaryota</taxon>
        <taxon>Viridiplantae</taxon>
        <taxon>Streptophyta</taxon>
        <taxon>Embryophyta</taxon>
        <taxon>Tracheophyta</taxon>
        <taxon>Spermatophyta</taxon>
        <taxon>Magnoliopsida</taxon>
        <taxon>eudicotyledons</taxon>
        <taxon>Gunneridae</taxon>
        <taxon>Pentapetalae</taxon>
        <taxon>rosids</taxon>
        <taxon>malvids</taxon>
        <taxon>Brassicales</taxon>
        <taxon>Brassicaceae</taxon>
        <taxon>Camelineae</taxon>
        <taxon>Capsella</taxon>
    </lineage>
</organism>
<reference evidence="3" key="1">
    <citation type="journal article" date="2013" name="Nat. Genet.">
        <title>The Capsella rubella genome and the genomic consequences of rapid mating system evolution.</title>
        <authorList>
            <person name="Slotte T."/>
            <person name="Hazzouri K.M."/>
            <person name="Agren J.A."/>
            <person name="Koenig D."/>
            <person name="Maumus F."/>
            <person name="Guo Y.L."/>
            <person name="Steige K."/>
            <person name="Platts A.E."/>
            <person name="Escobar J.S."/>
            <person name="Newman L.K."/>
            <person name="Wang W."/>
            <person name="Mandakova T."/>
            <person name="Vello E."/>
            <person name="Smith L.M."/>
            <person name="Henz S.R."/>
            <person name="Steffen J."/>
            <person name="Takuno S."/>
            <person name="Brandvain Y."/>
            <person name="Coop G."/>
            <person name="Andolfatto P."/>
            <person name="Hu T.T."/>
            <person name="Blanchette M."/>
            <person name="Clark R.M."/>
            <person name="Quesneville H."/>
            <person name="Nordborg M."/>
            <person name="Gaut B.S."/>
            <person name="Lysak M.A."/>
            <person name="Jenkins J."/>
            <person name="Grimwood J."/>
            <person name="Chapman J."/>
            <person name="Prochnik S."/>
            <person name="Shu S."/>
            <person name="Rokhsar D."/>
            <person name="Schmutz J."/>
            <person name="Weigel D."/>
            <person name="Wright S.I."/>
        </authorList>
    </citation>
    <scope>NUCLEOTIDE SEQUENCE [LARGE SCALE GENOMIC DNA]</scope>
    <source>
        <strain evidence="3">cv. Monte Gargano</strain>
    </source>
</reference>
<evidence type="ECO:0000259" key="1">
    <source>
        <dbReference type="SMART" id="SM00579"/>
    </source>
</evidence>
<dbReference type="PANTHER" id="PTHR31900:SF34">
    <property type="entry name" value="EMB|CAB62440.1-RELATED"/>
    <property type="match status" value="1"/>
</dbReference>
<dbReference type="InterPro" id="IPR055411">
    <property type="entry name" value="LRR_FXL15/At3g58940/PEG3-like"/>
</dbReference>
<feature type="non-terminal residue" evidence="2">
    <location>
        <position position="424"/>
    </location>
</feature>
<gene>
    <name evidence="2" type="ORF">CARUB_v10025473mg</name>
</gene>
<dbReference type="STRING" id="81985.R0HHP2"/>
<dbReference type="EMBL" id="KB870808">
    <property type="protein sequence ID" value="EOA29199.1"/>
    <property type="molecule type" value="Genomic_DNA"/>
</dbReference>